<sequence length="60" mass="6802">MTSQRNPNIQTEYPHCVRCGRILRHQAGELVSPEAYRGLLGICNECLRIVNHKPKEGGEK</sequence>
<accession>A0A6H1ZYY5</accession>
<dbReference type="EMBL" id="MT144973">
    <property type="protein sequence ID" value="QJI02083.1"/>
    <property type="molecule type" value="Genomic_DNA"/>
</dbReference>
<dbReference type="AlphaFoldDB" id="A0A6H1ZYY5"/>
<evidence type="ECO:0000313" key="3">
    <source>
        <dbReference type="EMBL" id="QJA91340.1"/>
    </source>
</evidence>
<reference evidence="1" key="1">
    <citation type="submission" date="2020-03" db="EMBL/GenBank/DDBJ databases">
        <title>The deep terrestrial virosphere.</title>
        <authorList>
            <person name="Holmfeldt K."/>
            <person name="Nilsson E."/>
            <person name="Simone D."/>
            <person name="Lopez-Fernandez M."/>
            <person name="Wu X."/>
            <person name="de Brujin I."/>
            <person name="Lundin D."/>
            <person name="Andersson A."/>
            <person name="Bertilsson S."/>
            <person name="Dopson M."/>
        </authorList>
    </citation>
    <scope>NUCLEOTIDE SEQUENCE</scope>
    <source>
        <strain evidence="2">MM415A01183</strain>
        <strain evidence="3">MM415B03397</strain>
        <strain evidence="1">TM448A03014</strain>
        <strain evidence="4">TM448B02918</strain>
    </source>
</reference>
<evidence type="ECO:0000313" key="4">
    <source>
        <dbReference type="EMBL" id="QJI02083.1"/>
    </source>
</evidence>
<protein>
    <submittedName>
        <fullName evidence="1">Uncharacterized protein</fullName>
    </submittedName>
</protein>
<evidence type="ECO:0000313" key="1">
    <source>
        <dbReference type="EMBL" id="QJA52784.1"/>
    </source>
</evidence>
<gene>
    <name evidence="2" type="ORF">MM415A01183_0013</name>
    <name evidence="3" type="ORF">MM415B03397_0013</name>
    <name evidence="1" type="ORF">TM448A03014_0005</name>
    <name evidence="4" type="ORF">TM448B02918_0013</name>
</gene>
<dbReference type="EMBL" id="MT142980">
    <property type="protein sequence ID" value="QJA91340.1"/>
    <property type="molecule type" value="Genomic_DNA"/>
</dbReference>
<dbReference type="EMBL" id="MT144368">
    <property type="protein sequence ID" value="QJA52784.1"/>
    <property type="molecule type" value="Genomic_DNA"/>
</dbReference>
<dbReference type="EMBL" id="MT142310">
    <property type="protein sequence ID" value="QJA77927.1"/>
    <property type="molecule type" value="Genomic_DNA"/>
</dbReference>
<name>A0A6H1ZYY5_9ZZZZ</name>
<evidence type="ECO:0000313" key="2">
    <source>
        <dbReference type="EMBL" id="QJA77927.1"/>
    </source>
</evidence>
<proteinExistence type="predicted"/>
<organism evidence="1">
    <name type="scientific">viral metagenome</name>
    <dbReference type="NCBI Taxonomy" id="1070528"/>
    <lineage>
        <taxon>unclassified sequences</taxon>
        <taxon>metagenomes</taxon>
        <taxon>organismal metagenomes</taxon>
    </lineage>
</organism>